<reference evidence="1" key="1">
    <citation type="submission" date="2021-01" db="EMBL/GenBank/DDBJ databases">
        <authorList>
            <person name="Corre E."/>
            <person name="Pelletier E."/>
            <person name="Niang G."/>
            <person name="Scheremetjew M."/>
            <person name="Finn R."/>
            <person name="Kale V."/>
            <person name="Holt S."/>
            <person name="Cochrane G."/>
            <person name="Meng A."/>
            <person name="Brown T."/>
            <person name="Cohen L."/>
        </authorList>
    </citation>
    <scope>NUCLEOTIDE SEQUENCE</scope>
    <source>
        <strain evidence="1">SoJaBio B1-5/56/2</strain>
    </source>
</reference>
<name>A0A7S4K724_9EUKA</name>
<accession>A0A7S4K724</accession>
<proteinExistence type="predicted"/>
<protein>
    <submittedName>
        <fullName evidence="1">Uncharacterized protein</fullName>
    </submittedName>
</protein>
<dbReference type="AlphaFoldDB" id="A0A7S4K724"/>
<sequence length="276" mass="31177">MERYAHLAYVAGAGLSLHVAHQVIIWAEINDRVVFLRQNATHALPQSQANIDTWDTKYTPQDVHDTILTTYQNRRIIDRHDNGEFNSVNPMSSVEVRLAVDDLTKAFRTSMPTWLVTARQRVNANDRLFCGASSNGGIINLLSRSCNKTDIDLYTARSHLYSTYTGASDEYLGRSFPVPRMVLPKLIIAHALLNALDLRFLRYLPHTNPSYGILLSEEFFSGIQSSESNESGKEKILFMDKPWNAVSRNPHVSQHLSAHADSILSSKARKTTHRSR</sequence>
<dbReference type="EMBL" id="HBKR01006499">
    <property type="protein sequence ID" value="CAE2285177.1"/>
    <property type="molecule type" value="Transcribed_RNA"/>
</dbReference>
<gene>
    <name evidence="1" type="ORF">NAES01612_LOCUS4299</name>
</gene>
<evidence type="ECO:0000313" key="1">
    <source>
        <dbReference type="EMBL" id="CAE2285177.1"/>
    </source>
</evidence>
<organism evidence="1">
    <name type="scientific">Paramoeba aestuarina</name>
    <dbReference type="NCBI Taxonomy" id="180227"/>
    <lineage>
        <taxon>Eukaryota</taxon>
        <taxon>Amoebozoa</taxon>
        <taxon>Discosea</taxon>
        <taxon>Flabellinia</taxon>
        <taxon>Dactylopodida</taxon>
        <taxon>Paramoebidae</taxon>
        <taxon>Paramoeba</taxon>
    </lineage>
</organism>